<accession>A0A6L5I0H2</accession>
<dbReference type="GO" id="GO:0008270">
    <property type="term" value="F:zinc ion binding"/>
    <property type="evidence" value="ECO:0007669"/>
    <property type="project" value="InterPro"/>
</dbReference>
<dbReference type="InterPro" id="IPR006026">
    <property type="entry name" value="Peptidase_Metallo"/>
</dbReference>
<name>A0A6L5I0H2_9PSED</name>
<dbReference type="InterPro" id="IPR038255">
    <property type="entry name" value="PBS_linker_sf"/>
</dbReference>
<dbReference type="Gene3D" id="1.10.3130.20">
    <property type="entry name" value="Phycobilisome linker domain"/>
    <property type="match status" value="1"/>
</dbReference>
<dbReference type="AlphaFoldDB" id="A0A6L5I0H2"/>
<gene>
    <name evidence="2" type="ORF">GHO27_26140</name>
</gene>
<dbReference type="InterPro" id="IPR025282">
    <property type="entry name" value="DUF4214"/>
</dbReference>
<dbReference type="Pfam" id="PF13946">
    <property type="entry name" value="DUF4214"/>
    <property type="match status" value="1"/>
</dbReference>
<dbReference type="GO" id="GO:0006508">
    <property type="term" value="P:proteolysis"/>
    <property type="evidence" value="ECO:0007669"/>
    <property type="project" value="InterPro"/>
</dbReference>
<dbReference type="Pfam" id="PF13688">
    <property type="entry name" value="Reprolysin_5"/>
    <property type="match status" value="1"/>
</dbReference>
<dbReference type="SMART" id="SM00235">
    <property type="entry name" value="ZnMc"/>
    <property type="match status" value="1"/>
</dbReference>
<evidence type="ECO:0000259" key="1">
    <source>
        <dbReference type="SMART" id="SM00235"/>
    </source>
</evidence>
<protein>
    <submittedName>
        <fullName evidence="2">DUF4214 domain-containing protein</fullName>
    </submittedName>
</protein>
<reference evidence="2 3" key="1">
    <citation type="submission" date="2019-10" db="EMBL/GenBank/DDBJ databases">
        <title>Evaluation of single-gene subtyping targets for Pseudomonas.</title>
        <authorList>
            <person name="Reichler S.J."/>
            <person name="Orsi R.H."/>
            <person name="Wiedmann M."/>
            <person name="Martin N.H."/>
            <person name="Murphy S.I."/>
        </authorList>
    </citation>
    <scope>NUCLEOTIDE SEQUENCE [LARGE SCALE GENOMIC DNA]</scope>
    <source>
        <strain evidence="2 3">FSL R10-1637</strain>
    </source>
</reference>
<proteinExistence type="predicted"/>
<evidence type="ECO:0000313" key="2">
    <source>
        <dbReference type="EMBL" id="MQU09134.1"/>
    </source>
</evidence>
<evidence type="ECO:0000313" key="3">
    <source>
        <dbReference type="Proteomes" id="UP000478064"/>
    </source>
</evidence>
<dbReference type="GO" id="GO:0008237">
    <property type="term" value="F:metallopeptidase activity"/>
    <property type="evidence" value="ECO:0007669"/>
    <property type="project" value="InterPro"/>
</dbReference>
<organism evidence="2 3">
    <name type="scientific">Pseudomonas helleri</name>
    <dbReference type="NCBI Taxonomy" id="1608996"/>
    <lineage>
        <taxon>Bacteria</taxon>
        <taxon>Pseudomonadati</taxon>
        <taxon>Pseudomonadota</taxon>
        <taxon>Gammaproteobacteria</taxon>
        <taxon>Pseudomonadales</taxon>
        <taxon>Pseudomonadaceae</taxon>
        <taxon>Pseudomonas</taxon>
    </lineage>
</organism>
<dbReference type="Proteomes" id="UP000478064">
    <property type="component" value="Unassembled WGS sequence"/>
</dbReference>
<dbReference type="Gene3D" id="3.40.390.10">
    <property type="entry name" value="Collagenase (Catalytic Domain)"/>
    <property type="match status" value="1"/>
</dbReference>
<dbReference type="InterPro" id="IPR024079">
    <property type="entry name" value="MetalloPept_cat_dom_sf"/>
</dbReference>
<dbReference type="EMBL" id="WIVU01000093">
    <property type="protein sequence ID" value="MQU09134.1"/>
    <property type="molecule type" value="Genomic_DNA"/>
</dbReference>
<sequence length="407" mass="43372">MGMATGDIRIDALVEAKNSTLAINHPLGRGAEITYSFTGFSAQQMSAVTLMLNQVSTLIGVKFTQVEDGGLLTYRFYIDGPKLADGSPSTGYMQMQSDGTGATVWLNSTVTAMQNLDTGYGRQVALHETGHALGLKHPGQYSTYDTGPFLTTEQATANHTIMAYNGGSTDHLGDYDLLALQYLWGSAGYVTGGSAFKVTSSTTTGSYFNDTITLDTKAFGSSTNVAGLAGIDELVINVAATSASFSSDLGQFTYTNADGSFAEVYLDSVERIRFTDKVIALDLDGNAGEAYRLYKAAFDRTPDKEGLGFWIGQLDKGANLDAVAAGFVASQEFQTINGVSPSNLQLVTSLYQHILGRAPDQSGLDFWTAQLDSQALDKSNLLISFAESSENKIALTGLMEKGIEYVA</sequence>
<feature type="domain" description="Peptidase metallopeptidase" evidence="1">
    <location>
        <begin position="24"/>
        <end position="168"/>
    </location>
</feature>
<comment type="caution">
    <text evidence="2">The sequence shown here is derived from an EMBL/GenBank/DDBJ whole genome shotgun (WGS) entry which is preliminary data.</text>
</comment>
<dbReference type="SUPFAM" id="SSF55486">
    <property type="entry name" value="Metalloproteases ('zincins'), catalytic domain"/>
    <property type="match status" value="1"/>
</dbReference>